<evidence type="ECO:0000256" key="6">
    <source>
        <dbReference type="ARBA" id="ARBA00022490"/>
    </source>
</evidence>
<evidence type="ECO:0000256" key="10">
    <source>
        <dbReference type="ARBA" id="ARBA00030834"/>
    </source>
</evidence>
<dbReference type="PANTHER" id="PTHR13135:SF0">
    <property type="entry name" value="PHOSPHORYLATED ADAPTER RNA EXPORT PROTEIN"/>
    <property type="match status" value="1"/>
</dbReference>
<dbReference type="GO" id="GO:0005634">
    <property type="term" value="C:nucleus"/>
    <property type="evidence" value="ECO:0007669"/>
    <property type="project" value="UniProtKB-SubCell"/>
</dbReference>
<evidence type="ECO:0000256" key="3">
    <source>
        <dbReference type="ARBA" id="ARBA00006094"/>
    </source>
</evidence>
<reference evidence="13" key="1">
    <citation type="submission" date="2019-06" db="EMBL/GenBank/DDBJ databases">
        <authorList>
            <person name="Zheng W."/>
        </authorList>
    </citation>
    <scope>NUCLEOTIDE SEQUENCE</scope>
    <source>
        <strain evidence="13">QDHG01</strain>
    </source>
</reference>
<dbReference type="OrthoDB" id="20573at2759"/>
<dbReference type="PANTHER" id="PTHR13135">
    <property type="entry name" value="CYTOSOLIC RESINIFERATOXIN BINDING PROTEIN RBP-26"/>
    <property type="match status" value="1"/>
</dbReference>
<name>A0A8J8P2H4_HALGN</name>
<sequence length="170" mass="19119">MLPSDNQLKAIQKRLHSLSGSQLEIEIVTMLREPKRHIIHSVVKVIPKEVIIDCMMQTIDVQSQGGMKQVSHDMEADEKKKSAGGVFLTLLKKNPGVTKDMMKKLLKAEKDRARDKRRTLSMLDGLDIDKIKIPKLIQPQEIQEIQTQGASVDQSKGNLNAEMLDSLPDI</sequence>
<evidence type="ECO:0000256" key="4">
    <source>
        <dbReference type="ARBA" id="ARBA00016856"/>
    </source>
</evidence>
<comment type="similarity">
    <text evidence="3">Belongs to the PHAX family.</text>
</comment>
<evidence type="ECO:0000256" key="9">
    <source>
        <dbReference type="ARBA" id="ARBA00023242"/>
    </source>
</evidence>
<evidence type="ECO:0000256" key="8">
    <source>
        <dbReference type="ARBA" id="ARBA00022927"/>
    </source>
</evidence>
<evidence type="ECO:0000313" key="13">
    <source>
        <dbReference type="EMBL" id="TNV85902.1"/>
    </source>
</evidence>
<evidence type="ECO:0000256" key="11">
    <source>
        <dbReference type="SAM" id="MobiDB-lite"/>
    </source>
</evidence>
<keyword evidence="8" id="KW-0653">Protein transport</keyword>
<evidence type="ECO:0000313" key="14">
    <source>
        <dbReference type="Proteomes" id="UP000785679"/>
    </source>
</evidence>
<dbReference type="EMBL" id="RRYP01001477">
    <property type="protein sequence ID" value="TNV85902.1"/>
    <property type="molecule type" value="Genomic_DNA"/>
</dbReference>
<dbReference type="InterPro" id="IPR039047">
    <property type="entry name" value="PHAX"/>
</dbReference>
<accession>A0A8J8P2H4</accession>
<evidence type="ECO:0000256" key="1">
    <source>
        <dbReference type="ARBA" id="ARBA00004123"/>
    </source>
</evidence>
<dbReference type="GO" id="GO:0006408">
    <property type="term" value="P:snRNA export from nucleus"/>
    <property type="evidence" value="ECO:0007669"/>
    <property type="project" value="InterPro"/>
</dbReference>
<organism evidence="13 14">
    <name type="scientific">Halteria grandinella</name>
    <dbReference type="NCBI Taxonomy" id="5974"/>
    <lineage>
        <taxon>Eukaryota</taxon>
        <taxon>Sar</taxon>
        <taxon>Alveolata</taxon>
        <taxon>Ciliophora</taxon>
        <taxon>Intramacronucleata</taxon>
        <taxon>Spirotrichea</taxon>
        <taxon>Stichotrichia</taxon>
        <taxon>Sporadotrichida</taxon>
        <taxon>Halteriidae</taxon>
        <taxon>Halteria</taxon>
    </lineage>
</organism>
<feature type="domain" description="Phosphorylated adapter RNA export protein RNA-binding" evidence="12">
    <location>
        <begin position="25"/>
        <end position="110"/>
    </location>
</feature>
<dbReference type="GO" id="GO:0015031">
    <property type="term" value="P:protein transport"/>
    <property type="evidence" value="ECO:0007669"/>
    <property type="project" value="UniProtKB-KW"/>
</dbReference>
<feature type="compositionally biased region" description="Polar residues" evidence="11">
    <location>
        <begin position="147"/>
        <end position="158"/>
    </location>
</feature>
<evidence type="ECO:0000256" key="7">
    <source>
        <dbReference type="ARBA" id="ARBA00022884"/>
    </source>
</evidence>
<dbReference type="InterPro" id="IPR038092">
    <property type="entry name" value="PHAX_RNA-binding_sf"/>
</dbReference>
<evidence type="ECO:0000256" key="2">
    <source>
        <dbReference type="ARBA" id="ARBA00004496"/>
    </source>
</evidence>
<feature type="region of interest" description="Disordered" evidence="11">
    <location>
        <begin position="147"/>
        <end position="170"/>
    </location>
</feature>
<gene>
    <name evidence="13" type="ORF">FGO68_gene8638</name>
</gene>
<keyword evidence="6" id="KW-0963">Cytoplasm</keyword>
<keyword evidence="14" id="KW-1185">Reference proteome</keyword>
<comment type="subcellular location">
    <subcellularLocation>
        <location evidence="2">Cytoplasm</location>
    </subcellularLocation>
    <subcellularLocation>
        <location evidence="1">Nucleus</location>
    </subcellularLocation>
</comment>
<evidence type="ECO:0000259" key="12">
    <source>
        <dbReference type="Pfam" id="PF10258"/>
    </source>
</evidence>
<keyword evidence="9" id="KW-0539">Nucleus</keyword>
<keyword evidence="5" id="KW-0813">Transport</keyword>
<evidence type="ECO:0000256" key="5">
    <source>
        <dbReference type="ARBA" id="ARBA00022448"/>
    </source>
</evidence>
<dbReference type="Proteomes" id="UP000785679">
    <property type="component" value="Unassembled WGS sequence"/>
</dbReference>
<dbReference type="Pfam" id="PF10258">
    <property type="entry name" value="PHAX_RNA-bd"/>
    <property type="match status" value="1"/>
</dbReference>
<dbReference type="AlphaFoldDB" id="A0A8J8P2H4"/>
<proteinExistence type="inferred from homology"/>
<protein>
    <recommendedName>
        <fullName evidence="4">Phosphorylated adapter RNA export protein</fullName>
    </recommendedName>
    <alternativeName>
        <fullName evidence="10">RNA U small nuclear RNA export adapter protein</fullName>
    </alternativeName>
</protein>
<dbReference type="Gene3D" id="1.10.10.1440">
    <property type="entry name" value="PHAX RNA-binding domain"/>
    <property type="match status" value="1"/>
</dbReference>
<keyword evidence="7" id="KW-0694">RNA-binding</keyword>
<comment type="caution">
    <text evidence="13">The sequence shown here is derived from an EMBL/GenBank/DDBJ whole genome shotgun (WGS) entry which is preliminary data.</text>
</comment>
<dbReference type="GO" id="GO:0005737">
    <property type="term" value="C:cytoplasm"/>
    <property type="evidence" value="ECO:0007669"/>
    <property type="project" value="UniProtKB-SubCell"/>
</dbReference>
<dbReference type="GO" id="GO:0003723">
    <property type="term" value="F:RNA binding"/>
    <property type="evidence" value="ECO:0007669"/>
    <property type="project" value="UniProtKB-KW"/>
</dbReference>
<dbReference type="InterPro" id="IPR019385">
    <property type="entry name" value="PHAX_RNA-binding_domain"/>
</dbReference>